<reference evidence="1 2" key="1">
    <citation type="journal article" date="2019" name="Sci. Rep.">
        <title>Orb-weaving spider Araneus ventricosus genome elucidates the spidroin gene catalogue.</title>
        <authorList>
            <person name="Kono N."/>
            <person name="Nakamura H."/>
            <person name="Ohtoshi R."/>
            <person name="Moran D.A.P."/>
            <person name="Shinohara A."/>
            <person name="Yoshida Y."/>
            <person name="Fujiwara M."/>
            <person name="Mori M."/>
            <person name="Tomita M."/>
            <person name="Arakawa K."/>
        </authorList>
    </citation>
    <scope>NUCLEOTIDE SEQUENCE [LARGE SCALE GENOMIC DNA]</scope>
</reference>
<evidence type="ECO:0000313" key="1">
    <source>
        <dbReference type="EMBL" id="GBM23994.1"/>
    </source>
</evidence>
<dbReference type="EMBL" id="BGPR01000508">
    <property type="protein sequence ID" value="GBM23994.1"/>
    <property type="molecule type" value="Genomic_DNA"/>
</dbReference>
<sequence length="96" mass="10787">MNSLVRASLLLPYSISLCHFQLLISLFDGKSTLPIKLFGLGVMMRFNWNANQSSSNADFSSDRCIIESLIMEASAIVHPENNNEILEEPQTERKPC</sequence>
<name>A0A4Y2E808_ARAVE</name>
<evidence type="ECO:0000313" key="2">
    <source>
        <dbReference type="Proteomes" id="UP000499080"/>
    </source>
</evidence>
<organism evidence="1 2">
    <name type="scientific">Araneus ventricosus</name>
    <name type="common">Orbweaver spider</name>
    <name type="synonym">Epeira ventricosa</name>
    <dbReference type="NCBI Taxonomy" id="182803"/>
    <lineage>
        <taxon>Eukaryota</taxon>
        <taxon>Metazoa</taxon>
        <taxon>Ecdysozoa</taxon>
        <taxon>Arthropoda</taxon>
        <taxon>Chelicerata</taxon>
        <taxon>Arachnida</taxon>
        <taxon>Araneae</taxon>
        <taxon>Araneomorphae</taxon>
        <taxon>Entelegynae</taxon>
        <taxon>Araneoidea</taxon>
        <taxon>Araneidae</taxon>
        <taxon>Araneus</taxon>
    </lineage>
</organism>
<gene>
    <name evidence="1" type="ORF">AVEN_274408_1</name>
</gene>
<proteinExistence type="predicted"/>
<protein>
    <submittedName>
        <fullName evidence="1">Uncharacterized protein</fullName>
    </submittedName>
</protein>
<dbReference type="AlphaFoldDB" id="A0A4Y2E808"/>
<dbReference type="Proteomes" id="UP000499080">
    <property type="component" value="Unassembled WGS sequence"/>
</dbReference>
<comment type="caution">
    <text evidence="1">The sequence shown here is derived from an EMBL/GenBank/DDBJ whole genome shotgun (WGS) entry which is preliminary data.</text>
</comment>
<accession>A0A4Y2E808</accession>
<keyword evidence="2" id="KW-1185">Reference proteome</keyword>